<keyword evidence="4" id="KW-1185">Reference proteome</keyword>
<dbReference type="Proteomes" id="UP001174209">
    <property type="component" value="Unassembled WGS sequence"/>
</dbReference>
<keyword evidence="2" id="KW-0812">Transmembrane</keyword>
<name>A0ABT8K3W9_9MICC</name>
<evidence type="ECO:0000256" key="1">
    <source>
        <dbReference type="SAM" id="MobiDB-lite"/>
    </source>
</evidence>
<reference evidence="3" key="1">
    <citation type="submission" date="2023-06" db="EMBL/GenBank/DDBJ databases">
        <title>MT1 and MT2 Draft Genomes of Novel Species.</title>
        <authorList>
            <person name="Venkateswaran K."/>
        </authorList>
    </citation>
    <scope>NUCLEOTIDE SEQUENCE</scope>
    <source>
        <strain evidence="3">IIF3SC-B10</strain>
    </source>
</reference>
<feature type="transmembrane region" description="Helical" evidence="2">
    <location>
        <begin position="33"/>
        <end position="54"/>
    </location>
</feature>
<dbReference type="EMBL" id="JAROCG010000001">
    <property type="protein sequence ID" value="MDN4611054.1"/>
    <property type="molecule type" value="Genomic_DNA"/>
</dbReference>
<feature type="transmembrane region" description="Helical" evidence="2">
    <location>
        <begin position="6"/>
        <end position="21"/>
    </location>
</feature>
<feature type="region of interest" description="Disordered" evidence="1">
    <location>
        <begin position="118"/>
        <end position="164"/>
    </location>
</feature>
<evidence type="ECO:0000313" key="3">
    <source>
        <dbReference type="EMBL" id="MDN4611054.1"/>
    </source>
</evidence>
<sequence length="164" mass="17092">METIAAFVLAIIIVAVILDLLRRKKIREKYAALWLIVGAATVVLGAFPQLLAIAAETVGVEVPSNLLFALGILFVLGVLLHLSVEISSVEDETRALAEEVAILRAQLEALAPERALPSDKGAAGTLAAPAKNRVPDHGSAVPEHGSPGGKGASAAHPPQKQKHP</sequence>
<evidence type="ECO:0000256" key="2">
    <source>
        <dbReference type="SAM" id="Phobius"/>
    </source>
</evidence>
<keyword evidence="2" id="KW-0472">Membrane</keyword>
<proteinExistence type="predicted"/>
<protein>
    <submittedName>
        <fullName evidence="3">DUF2304 domain-containing protein</fullName>
    </submittedName>
</protein>
<gene>
    <name evidence="3" type="ORF">P5G52_09240</name>
</gene>
<keyword evidence="2" id="KW-1133">Transmembrane helix</keyword>
<dbReference type="RefSeq" id="WP_301226732.1">
    <property type="nucleotide sequence ID" value="NZ_JAROCG010000001.1"/>
</dbReference>
<evidence type="ECO:0000313" key="4">
    <source>
        <dbReference type="Proteomes" id="UP001174209"/>
    </source>
</evidence>
<organism evidence="3 4">
    <name type="scientific">Arthrobacter burdickii</name>
    <dbReference type="NCBI Taxonomy" id="3035920"/>
    <lineage>
        <taxon>Bacteria</taxon>
        <taxon>Bacillati</taxon>
        <taxon>Actinomycetota</taxon>
        <taxon>Actinomycetes</taxon>
        <taxon>Micrococcales</taxon>
        <taxon>Micrococcaceae</taxon>
        <taxon>Arthrobacter</taxon>
    </lineage>
</organism>
<dbReference type="InterPro" id="IPR019277">
    <property type="entry name" value="DUF2304"/>
</dbReference>
<dbReference type="Pfam" id="PF10066">
    <property type="entry name" value="DUF2304"/>
    <property type="match status" value="1"/>
</dbReference>
<comment type="caution">
    <text evidence="3">The sequence shown here is derived from an EMBL/GenBank/DDBJ whole genome shotgun (WGS) entry which is preliminary data.</text>
</comment>
<accession>A0ABT8K3W9</accession>
<feature type="transmembrane region" description="Helical" evidence="2">
    <location>
        <begin position="66"/>
        <end position="84"/>
    </location>
</feature>